<accession>A0A8S5R639</accession>
<keyword evidence="1" id="KW-0175">Coiled coil</keyword>
<protein>
    <submittedName>
        <fullName evidence="2">Uncharacterized protein</fullName>
    </submittedName>
</protein>
<name>A0A8S5R639_9VIRU</name>
<evidence type="ECO:0000256" key="1">
    <source>
        <dbReference type="SAM" id="Coils"/>
    </source>
</evidence>
<proteinExistence type="predicted"/>
<feature type="coiled-coil region" evidence="1">
    <location>
        <begin position="1"/>
        <end position="31"/>
    </location>
</feature>
<dbReference type="EMBL" id="BK015823">
    <property type="protein sequence ID" value="DAE26879.1"/>
    <property type="molecule type" value="Genomic_DNA"/>
</dbReference>
<sequence>MKILLEKIKKLEQLEKAADEAESRYTEEPENAEFESAFDKAYKAEFAAYIDVARYIEHMTGGAIDFMKAKELIQTKRAELLQLLA</sequence>
<organism evidence="2">
    <name type="scientific">virus sp. ctCsQ3</name>
    <dbReference type="NCBI Taxonomy" id="2826794"/>
    <lineage>
        <taxon>Viruses</taxon>
    </lineage>
</organism>
<evidence type="ECO:0000313" key="2">
    <source>
        <dbReference type="EMBL" id="DAE26879.1"/>
    </source>
</evidence>
<reference evidence="2" key="1">
    <citation type="journal article" date="2021" name="Proc. Natl. Acad. Sci. U.S.A.">
        <title>A Catalog of Tens of Thousands of Viruses from Human Metagenomes Reveals Hidden Associations with Chronic Diseases.</title>
        <authorList>
            <person name="Tisza M.J."/>
            <person name="Buck C.B."/>
        </authorList>
    </citation>
    <scope>NUCLEOTIDE SEQUENCE</scope>
    <source>
        <strain evidence="2">CtCsQ3</strain>
    </source>
</reference>